<dbReference type="FunFam" id="1.20.5.5160:FF:000002">
    <property type="entry name" value="PAN2-PAN3 deadenylation complex subunit PAN3"/>
    <property type="match status" value="1"/>
</dbReference>
<feature type="coiled-coil region" evidence="8">
    <location>
        <begin position="548"/>
        <end position="586"/>
    </location>
</feature>
<comment type="caution">
    <text evidence="8">Lacks conserved residue(s) required for the propagation of feature annotation.</text>
</comment>
<dbReference type="GO" id="GO:0008270">
    <property type="term" value="F:zinc ion binding"/>
    <property type="evidence" value="ECO:0007669"/>
    <property type="project" value="UniProtKB-KW"/>
</dbReference>
<feature type="zinc finger region" description="C3H1-type" evidence="9">
    <location>
        <begin position="26"/>
        <end position="55"/>
    </location>
</feature>
<comment type="similarity">
    <text evidence="8">Belongs to the protein kinase superfamily. PAN3 family.</text>
</comment>
<comment type="function">
    <text evidence="8">Regulatory subunit of the poly(A)-nuclease (PAN) deadenylation complex, one of two cytoplasmic mRNA deadenylases involved in mRNA turnover. PAN specifically shortens poly(A) tails of RNA and the activity is stimulated by poly(A)-binding protein PAB1. PAN deadenylation is followed by rapid degradation of the shortened mRNA tails by the CCR4-NOT complex. Deadenylated mRNAs are then degraded by two alternative mechanisms, namely exosome-mediated 3'-5' exonucleolytic degradation, or deadenlyation-dependent mRNA decaping and subsequent 5'-3' exonucleolytic degradation by XRN1. May also be involved in post-transcriptional maturation of mRNA poly(A) tails. PAN3 acts as a positive regulator for PAN activity, recruiting the catalytic subunit PAN2 to mRNA via its interaction with RNA and with PAB1.</text>
</comment>
<dbReference type="InterPro" id="IPR000571">
    <property type="entry name" value="Znf_CCCH"/>
</dbReference>
<accession>A0A8H3UTY2</accession>
<keyword evidence="9" id="KW-0862">Zinc</keyword>
<dbReference type="GO" id="GO:0008143">
    <property type="term" value="F:poly(A) binding"/>
    <property type="evidence" value="ECO:0007669"/>
    <property type="project" value="TreeGrafter"/>
</dbReference>
<evidence type="ECO:0000259" key="11">
    <source>
        <dbReference type="PROSITE" id="PS50103"/>
    </source>
</evidence>
<evidence type="ECO:0000256" key="5">
    <source>
        <dbReference type="ARBA" id="ARBA00022771"/>
    </source>
</evidence>
<dbReference type="HAMAP" id="MF_03181">
    <property type="entry name" value="PAN3"/>
    <property type="match status" value="1"/>
</dbReference>
<comment type="domain">
    <text evidence="8">The N-terminal zinc finger binds to poly(A) RNA.</text>
</comment>
<feature type="domain" description="C3H1-type" evidence="11">
    <location>
        <begin position="26"/>
        <end position="55"/>
    </location>
</feature>
<dbReference type="Gene3D" id="1.10.287.3700">
    <property type="match status" value="1"/>
</dbReference>
<dbReference type="SUPFAM" id="SSF56112">
    <property type="entry name" value="Protein kinase-like (PK-like)"/>
    <property type="match status" value="1"/>
</dbReference>
<keyword evidence="9" id="KW-0479">Metal-binding</keyword>
<keyword evidence="6 8" id="KW-0067">ATP-binding</keyword>
<dbReference type="PANTHER" id="PTHR12272">
    <property type="entry name" value="DEADENYLATION COMPLEX SUBUNIT PAN3"/>
    <property type="match status" value="1"/>
</dbReference>
<evidence type="ECO:0000256" key="8">
    <source>
        <dbReference type="HAMAP-Rule" id="MF_03181"/>
    </source>
</evidence>
<keyword evidence="4 8" id="KW-0547">Nucleotide-binding</keyword>
<dbReference type="GO" id="GO:0006397">
    <property type="term" value="P:mRNA processing"/>
    <property type="evidence" value="ECO:0007669"/>
    <property type="project" value="UniProtKB-KW"/>
</dbReference>
<evidence type="ECO:0000256" key="7">
    <source>
        <dbReference type="ARBA" id="ARBA00023054"/>
    </source>
</evidence>
<dbReference type="GO" id="GO:0031251">
    <property type="term" value="C:PAN complex"/>
    <property type="evidence" value="ECO:0007669"/>
    <property type="project" value="UniProtKB-UniRule"/>
</dbReference>
<comment type="caution">
    <text evidence="12">The sequence shown here is derived from an EMBL/GenBank/DDBJ whole genome shotgun (WGS) entry which is preliminary data.</text>
</comment>
<evidence type="ECO:0000256" key="2">
    <source>
        <dbReference type="ARBA" id="ARBA00022490"/>
    </source>
</evidence>
<keyword evidence="7 8" id="KW-0175">Coiled coil</keyword>
<name>A0A8H3UTY2_VENIN</name>
<keyword evidence="5 9" id="KW-0863">Zinc-finger</keyword>
<dbReference type="Pfam" id="PF25586">
    <property type="entry name" value="zf-CCCH_PAN3"/>
    <property type="match status" value="1"/>
</dbReference>
<feature type="region of interest" description="Disordered" evidence="10">
    <location>
        <begin position="99"/>
        <end position="121"/>
    </location>
</feature>
<evidence type="ECO:0000313" key="12">
    <source>
        <dbReference type="EMBL" id="KAE9975243.1"/>
    </source>
</evidence>
<feature type="binding site" evidence="8">
    <location>
        <position position="332"/>
    </location>
    <ligand>
        <name>ATP</name>
        <dbReference type="ChEBI" id="CHEBI:30616"/>
    </ligand>
</feature>
<feature type="region of interest" description="Disordered" evidence="10">
    <location>
        <begin position="1"/>
        <end position="28"/>
    </location>
</feature>
<dbReference type="InterPro" id="IPR011009">
    <property type="entry name" value="Kinase-like_dom_sf"/>
</dbReference>
<dbReference type="AlphaFoldDB" id="A0A8H3UTY2"/>
<feature type="region of interest" description="Knob domain" evidence="8">
    <location>
        <begin position="587"/>
        <end position="683"/>
    </location>
</feature>
<dbReference type="Gene3D" id="1.10.510.10">
    <property type="entry name" value="Transferase(Phosphotransferase) domain 1"/>
    <property type="match status" value="1"/>
</dbReference>
<protein>
    <recommendedName>
        <fullName evidence="8">PAN2-PAN3 deadenylation complex subunit PAN3</fullName>
    </recommendedName>
    <alternativeName>
        <fullName evidence="8">PAB1P-dependent poly(A)-specific ribonuclease</fullName>
    </alternativeName>
    <alternativeName>
        <fullName evidence="8">Poly(A)-nuclease deadenylation complex subunit 3</fullName>
        <shortName evidence="8">PAN deadenylation complex subunit 3</shortName>
    </alternativeName>
</protein>
<organism evidence="12 13">
    <name type="scientific">Venturia inaequalis</name>
    <name type="common">Apple scab fungus</name>
    <dbReference type="NCBI Taxonomy" id="5025"/>
    <lineage>
        <taxon>Eukaryota</taxon>
        <taxon>Fungi</taxon>
        <taxon>Dikarya</taxon>
        <taxon>Ascomycota</taxon>
        <taxon>Pezizomycotina</taxon>
        <taxon>Dothideomycetes</taxon>
        <taxon>Pleosporomycetidae</taxon>
        <taxon>Venturiales</taxon>
        <taxon>Venturiaceae</taxon>
        <taxon>Venturia</taxon>
    </lineage>
</organism>
<evidence type="ECO:0000256" key="6">
    <source>
        <dbReference type="ARBA" id="ARBA00022840"/>
    </source>
</evidence>
<evidence type="ECO:0000313" key="13">
    <source>
        <dbReference type="Proteomes" id="UP000447873"/>
    </source>
</evidence>
<dbReference type="Pfam" id="PF18101">
    <property type="entry name" value="Pan3_CK"/>
    <property type="match status" value="1"/>
</dbReference>
<dbReference type="EMBL" id="WNWS01000199">
    <property type="protein sequence ID" value="KAE9975243.1"/>
    <property type="molecule type" value="Genomic_DNA"/>
</dbReference>
<reference evidence="12 13" key="1">
    <citation type="submission" date="2018-12" db="EMBL/GenBank/DDBJ databases">
        <title>Venturia inaequalis Genome Resource.</title>
        <authorList>
            <person name="Lichtner F.J."/>
        </authorList>
    </citation>
    <scope>NUCLEOTIDE SEQUENCE [LARGE SCALE GENOMIC DNA]</scope>
    <source>
        <strain evidence="12 13">120213</strain>
    </source>
</reference>
<dbReference type="PROSITE" id="PS50103">
    <property type="entry name" value="ZF_C3H1"/>
    <property type="match status" value="1"/>
</dbReference>
<dbReference type="Proteomes" id="UP000447873">
    <property type="component" value="Unassembled WGS sequence"/>
</dbReference>
<comment type="subcellular location">
    <subcellularLocation>
        <location evidence="1 8">Cytoplasm</location>
    </subcellularLocation>
</comment>
<dbReference type="GO" id="GO:0000289">
    <property type="term" value="P:nuclear-transcribed mRNA poly(A) tail shortening"/>
    <property type="evidence" value="ECO:0007669"/>
    <property type="project" value="UniProtKB-UniRule"/>
</dbReference>
<feature type="binding site" evidence="8">
    <location>
        <begin position="444"/>
        <end position="445"/>
    </location>
    <ligand>
        <name>ATP</name>
        <dbReference type="ChEBI" id="CHEBI:30616"/>
    </ligand>
</feature>
<dbReference type="FunFam" id="1.10.287.3700:FF:000001">
    <property type="entry name" value="PAN2-PAN3 deadenylation complex subunit PAN3"/>
    <property type="match status" value="1"/>
</dbReference>
<dbReference type="InterPro" id="IPR041332">
    <property type="entry name" value="Pan3_CK"/>
</dbReference>
<comment type="domain">
    <text evidence="8">The pseudokinase domain, the coiled-coil (CC), and C-terminal knob domain (CK) form a structural unit (PKC) that forms an extensive high-affinity interaction surface for PAN2.</text>
</comment>
<dbReference type="PANTHER" id="PTHR12272:SF11">
    <property type="entry name" value="PAN2-PAN3 DEADENYLATION COMPLEX SUBUNIT PAN3"/>
    <property type="match status" value="1"/>
</dbReference>
<keyword evidence="2 8" id="KW-0963">Cytoplasm</keyword>
<dbReference type="InterPro" id="IPR030844">
    <property type="entry name" value="PAN3"/>
</dbReference>
<dbReference type="Gene3D" id="1.20.5.5160">
    <property type="match status" value="1"/>
</dbReference>
<dbReference type="Gene3D" id="6.10.250.3160">
    <property type="match status" value="1"/>
</dbReference>
<comment type="domain">
    <text evidence="8">Contains a pseudokinase domain. The protein kinase domain is predicted to be catalytically inactive because some of the residues important for catalytic activity are substituted and it lacks the equivalent of the binding site for a peptide substrate. However, it has retained an ATP-binding site and ATP-binding is required for mRNA degradation, stimulating the activity of the PAN2 nuclease in vitro. The nucleotide-binding site is juxtaposed to the RNase active site of PAN2 in the complex and may actually bind nucleosides of a poly(A) RNA rather than ATP, feeding the poly(A)-tail to the active site of the deadenylase and thus increasing the efficiency with which this distributive enzyme degrades oligo(A) RNAs.</text>
</comment>
<feature type="binding site" evidence="8">
    <location>
        <begin position="381"/>
        <end position="388"/>
    </location>
    <ligand>
        <name>ATP</name>
        <dbReference type="ChEBI" id="CHEBI:30616"/>
    </ligand>
</feature>
<sequence length="683" mass="76035">MATALGTSPESRRNIVVSPRPKGRENSKNTLCRNIGIYGHCRYENEGCAFNHDQHGLKSTSATMENRCFSGRRLNVDSPSFKPLSTVVANGARGTTISPKAANAAPFTPKHNTPSLSPRSRAAILPNSSASRKAVAHQASTMSLNNHMQAATLQHPQSGQPSWTAPTSFEEFVPQTQHQYEPTALNYNSDPFSLASTVQGLANTHQQPPMNPYAHDPNALASASFYQNAGTFAQPAQYHNYAPIGPHKENLLQYQRTVHDLFIADKLREDLQRKAEASLQTLPNSTLPANIEHFHSLVPLDTNNQRNTTTFGYVTWLYKATSSKDGKLYTLRRLEGYRLMNEKAIAACRIWKRVDNGTVVNCHDAFTTRLFGDSSLIFVTDYHPLSKTIAETHLQQSPAPRFSGRPAAAVHVPEAMLWNYVVQIASALKAIHGNNLAAQTIIPSKVLVTSKNRLRLNGCGILDVVNYDRAIPMQDLQQQDFEQLGRLILSIGSNTNATANMEKAFAHLTRSYTPRMKECVTWLLQPQIAEDGTPLLKDIDTFLGHIATDIVSTYDAQLHADDSLTSSLMGELENARLVRLMTKLGFINERPEFEHNAQWSETGERYYLKLFRDYVFHAVDENEKPVVDLGHVMSCLAKLDAGTSETITLMSRDQQSVFVVSYKELKKGLEGTFQDLVRGLTRR</sequence>
<evidence type="ECO:0000256" key="9">
    <source>
        <dbReference type="PROSITE-ProRule" id="PRU00723"/>
    </source>
</evidence>
<evidence type="ECO:0000256" key="1">
    <source>
        <dbReference type="ARBA" id="ARBA00004496"/>
    </source>
</evidence>
<gene>
    <name evidence="8" type="primary">PAN3</name>
    <name evidence="12" type="ORF">EG328_003283</name>
</gene>
<proteinExistence type="inferred from homology"/>
<evidence type="ECO:0000256" key="10">
    <source>
        <dbReference type="SAM" id="MobiDB-lite"/>
    </source>
</evidence>
<dbReference type="GO" id="GO:0005524">
    <property type="term" value="F:ATP binding"/>
    <property type="evidence" value="ECO:0007669"/>
    <property type="project" value="UniProtKB-UniRule"/>
</dbReference>
<comment type="subunit">
    <text evidence="8">Homodimer. Forms a heterotrimer with a catalytic subunit PAN2 to form the poly(A)-nuclease (PAN) deadenylation complex. Interacts (via PAM-2 motif) with poly(A)-binding protein PAB1 (via PABC domain), conferring substrate specificity of the enzyme complex.</text>
</comment>
<dbReference type="GO" id="GO:0000932">
    <property type="term" value="C:P-body"/>
    <property type="evidence" value="ECO:0007669"/>
    <property type="project" value="TreeGrafter"/>
</dbReference>
<evidence type="ECO:0000256" key="3">
    <source>
        <dbReference type="ARBA" id="ARBA00022664"/>
    </source>
</evidence>
<evidence type="ECO:0000256" key="4">
    <source>
        <dbReference type="ARBA" id="ARBA00022741"/>
    </source>
</evidence>
<keyword evidence="3 8" id="KW-0507">mRNA processing</keyword>